<accession>A0A8K0NV47</accession>
<feature type="compositionally biased region" description="Polar residues" evidence="1">
    <location>
        <begin position="1"/>
        <end position="27"/>
    </location>
</feature>
<reference evidence="3" key="1">
    <citation type="submission" date="2020-04" db="EMBL/GenBank/DDBJ databases">
        <title>Analysis of mating type loci in Filobasidium floriforme.</title>
        <authorList>
            <person name="Nowrousian M."/>
        </authorList>
    </citation>
    <scope>NUCLEOTIDE SEQUENCE</scope>
    <source>
        <strain evidence="3">CBS 6242</strain>
    </source>
</reference>
<evidence type="ECO:0000256" key="1">
    <source>
        <dbReference type="SAM" id="MobiDB-lite"/>
    </source>
</evidence>
<dbReference type="EMBL" id="JABELV010000015">
    <property type="protein sequence ID" value="KAG7570909.1"/>
    <property type="molecule type" value="Genomic_DNA"/>
</dbReference>
<evidence type="ECO:0000313" key="4">
    <source>
        <dbReference type="Proteomes" id="UP000812966"/>
    </source>
</evidence>
<feature type="region of interest" description="Disordered" evidence="1">
    <location>
        <begin position="96"/>
        <end position="117"/>
    </location>
</feature>
<name>A0A8K0NV47_9TREE</name>
<comment type="caution">
    <text evidence="3">The sequence shown here is derived from an EMBL/GenBank/DDBJ whole genome shotgun (WGS) entry which is preliminary data.</text>
</comment>
<feature type="compositionally biased region" description="Basic and acidic residues" evidence="1">
    <location>
        <begin position="248"/>
        <end position="260"/>
    </location>
</feature>
<feature type="transmembrane region" description="Helical" evidence="2">
    <location>
        <begin position="195"/>
        <end position="215"/>
    </location>
</feature>
<feature type="region of interest" description="Disordered" evidence="1">
    <location>
        <begin position="233"/>
        <end position="260"/>
    </location>
</feature>
<dbReference type="AlphaFoldDB" id="A0A8K0NV47"/>
<protein>
    <submittedName>
        <fullName evidence="3">Uncharacterized protein</fullName>
    </submittedName>
</protein>
<keyword evidence="4" id="KW-1185">Reference proteome</keyword>
<dbReference type="Proteomes" id="UP000812966">
    <property type="component" value="Unassembled WGS sequence"/>
</dbReference>
<feature type="region of interest" description="Disordered" evidence="1">
    <location>
        <begin position="133"/>
        <end position="185"/>
    </location>
</feature>
<evidence type="ECO:0000256" key="2">
    <source>
        <dbReference type="SAM" id="Phobius"/>
    </source>
</evidence>
<keyword evidence="2" id="KW-1133">Transmembrane helix</keyword>
<sequence length="315" mass="34419">MNTSTTNISDNANANNVPPSAFSPTRPSHQRRTSTESTSSTITTTTTSPSRRKPVSYLSTDEMPSHYLLQQGHSGSSTTLPLPITAGNESTLKLQHGGEEEGKNDGPIGGMELPTGRGLIKPPAYILEVEMPTTSNEADVTPAERNRSSTPPPTYIYPPPTSPSSTLSTTTSNTLPLPTYTPEASTEPQTLSRQLFMYGFLFPPLWALGAILLCVPLKVYEEDFELDFQNRHQGEGRAQGQGRTGVESGREVAAGEEHGGEVWKMKKRERELLDDKVIILRRAEIRWARYCAIGFASFLGVVIVAVAVVLFVTRR</sequence>
<organism evidence="3 4">
    <name type="scientific">Filobasidium floriforme</name>
    <dbReference type="NCBI Taxonomy" id="5210"/>
    <lineage>
        <taxon>Eukaryota</taxon>
        <taxon>Fungi</taxon>
        <taxon>Dikarya</taxon>
        <taxon>Basidiomycota</taxon>
        <taxon>Agaricomycotina</taxon>
        <taxon>Tremellomycetes</taxon>
        <taxon>Filobasidiales</taxon>
        <taxon>Filobasidiaceae</taxon>
        <taxon>Filobasidium</taxon>
    </lineage>
</organism>
<feature type="compositionally biased region" description="Low complexity" evidence="1">
    <location>
        <begin position="163"/>
        <end position="182"/>
    </location>
</feature>
<feature type="compositionally biased region" description="Low complexity" evidence="1">
    <location>
        <begin position="35"/>
        <end position="49"/>
    </location>
</feature>
<feature type="region of interest" description="Disordered" evidence="1">
    <location>
        <begin position="1"/>
        <end position="57"/>
    </location>
</feature>
<proteinExistence type="predicted"/>
<keyword evidence="2" id="KW-0472">Membrane</keyword>
<feature type="compositionally biased region" description="Pro residues" evidence="1">
    <location>
        <begin position="150"/>
        <end position="162"/>
    </location>
</feature>
<feature type="transmembrane region" description="Helical" evidence="2">
    <location>
        <begin position="290"/>
        <end position="312"/>
    </location>
</feature>
<evidence type="ECO:0000313" key="3">
    <source>
        <dbReference type="EMBL" id="KAG7570909.1"/>
    </source>
</evidence>
<gene>
    <name evidence="3" type="ORF">FFLO_01107</name>
</gene>
<keyword evidence="2" id="KW-0812">Transmembrane</keyword>